<evidence type="ECO:0000256" key="1">
    <source>
        <dbReference type="SAM" id="MobiDB-lite"/>
    </source>
</evidence>
<proteinExistence type="predicted"/>
<dbReference type="GeneID" id="25293689"/>
<dbReference type="VEuPathDB" id="FungiDB:Z518_05618"/>
<protein>
    <submittedName>
        <fullName evidence="2">Uncharacterized protein</fullName>
    </submittedName>
</protein>
<sequence length="177" mass="20035">MGTPVMARNFDTFLLEPGITPLGSPTERTGAGNASRRDGSSRVTRAATPQTPPPFQENPHALKASMFENGFDLKFLVKHKLDEKLGGFLLFRIKRRIYALTLRLATAFSTRANVNRWIHLKEDVDTLRTKYRNAKIDILDLQTDIELLNDGVPQEDADELRLKIQEQSTTIANQRMI</sequence>
<dbReference type="Proteomes" id="UP000053617">
    <property type="component" value="Unassembled WGS sequence"/>
</dbReference>
<dbReference type="EMBL" id="KN847478">
    <property type="protein sequence ID" value="KIX04748.1"/>
    <property type="molecule type" value="Genomic_DNA"/>
</dbReference>
<feature type="region of interest" description="Disordered" evidence="1">
    <location>
        <begin position="17"/>
        <end position="59"/>
    </location>
</feature>
<gene>
    <name evidence="2" type="ORF">Z518_05618</name>
</gene>
<dbReference type="HOGENOM" id="CLU_1518669_0_0_1"/>
<dbReference type="AlphaFoldDB" id="A0A0D2H2T8"/>
<evidence type="ECO:0000313" key="2">
    <source>
        <dbReference type="EMBL" id="KIX04748.1"/>
    </source>
</evidence>
<evidence type="ECO:0000313" key="3">
    <source>
        <dbReference type="Proteomes" id="UP000053617"/>
    </source>
</evidence>
<name>A0A0D2H2T8_9EURO</name>
<dbReference type="RefSeq" id="XP_013271884.1">
    <property type="nucleotide sequence ID" value="XM_013416430.1"/>
</dbReference>
<accession>A0A0D2H2T8</accession>
<keyword evidence="3" id="KW-1185">Reference proteome</keyword>
<organism evidence="2 3">
    <name type="scientific">Rhinocladiella mackenziei CBS 650.93</name>
    <dbReference type="NCBI Taxonomy" id="1442369"/>
    <lineage>
        <taxon>Eukaryota</taxon>
        <taxon>Fungi</taxon>
        <taxon>Dikarya</taxon>
        <taxon>Ascomycota</taxon>
        <taxon>Pezizomycotina</taxon>
        <taxon>Eurotiomycetes</taxon>
        <taxon>Chaetothyriomycetidae</taxon>
        <taxon>Chaetothyriales</taxon>
        <taxon>Herpotrichiellaceae</taxon>
        <taxon>Rhinocladiella</taxon>
    </lineage>
</organism>
<reference evidence="2 3" key="1">
    <citation type="submission" date="2015-01" db="EMBL/GenBank/DDBJ databases">
        <title>The Genome Sequence of Rhinocladiella mackenzie CBS 650.93.</title>
        <authorList>
            <consortium name="The Broad Institute Genomics Platform"/>
            <person name="Cuomo C."/>
            <person name="de Hoog S."/>
            <person name="Gorbushina A."/>
            <person name="Stielow B."/>
            <person name="Teixiera M."/>
            <person name="Abouelleil A."/>
            <person name="Chapman S.B."/>
            <person name="Priest M."/>
            <person name="Young S.K."/>
            <person name="Wortman J."/>
            <person name="Nusbaum C."/>
            <person name="Birren B."/>
        </authorList>
    </citation>
    <scope>NUCLEOTIDE SEQUENCE [LARGE SCALE GENOMIC DNA]</scope>
    <source>
        <strain evidence="2 3">CBS 650.93</strain>
    </source>
</reference>